<dbReference type="InterPro" id="IPR001478">
    <property type="entry name" value="PDZ"/>
</dbReference>
<dbReference type="GO" id="GO:0098609">
    <property type="term" value="P:cell-cell adhesion"/>
    <property type="evidence" value="ECO:0007669"/>
    <property type="project" value="TreeGrafter"/>
</dbReference>
<evidence type="ECO:0000313" key="7">
    <source>
        <dbReference type="Proteomes" id="UP000659654"/>
    </source>
</evidence>
<dbReference type="eggNOG" id="KOG0708">
    <property type="taxonomic scope" value="Eukaryota"/>
</dbReference>
<reference evidence="5" key="2">
    <citation type="submission" date="2020-09" db="EMBL/GenBank/DDBJ databases">
        <authorList>
            <person name="Kikuchi T."/>
        </authorList>
    </citation>
    <scope>NUCLEOTIDE SEQUENCE</scope>
    <source>
        <strain evidence="5">Ka4C1</strain>
    </source>
</reference>
<dbReference type="WBParaSite" id="BXY_1104700.1">
    <property type="protein sequence ID" value="BXY_1104700.1"/>
    <property type="gene ID" value="BXY_1104700"/>
</dbReference>
<dbReference type="GO" id="GO:0016323">
    <property type="term" value="C:basolateral plasma membrane"/>
    <property type="evidence" value="ECO:0007669"/>
    <property type="project" value="TreeGrafter"/>
</dbReference>
<dbReference type="Gene3D" id="2.30.42.10">
    <property type="match status" value="2"/>
</dbReference>
<organism evidence="6 8">
    <name type="scientific">Bursaphelenchus xylophilus</name>
    <name type="common">Pinewood nematode worm</name>
    <name type="synonym">Aphelenchoides xylophilus</name>
    <dbReference type="NCBI Taxonomy" id="6326"/>
    <lineage>
        <taxon>Eukaryota</taxon>
        <taxon>Metazoa</taxon>
        <taxon>Ecdysozoa</taxon>
        <taxon>Nematoda</taxon>
        <taxon>Chromadorea</taxon>
        <taxon>Rhabditida</taxon>
        <taxon>Tylenchina</taxon>
        <taxon>Tylenchomorpha</taxon>
        <taxon>Aphelenchoidea</taxon>
        <taxon>Aphelenchoididae</taxon>
        <taxon>Bursaphelenchus</taxon>
    </lineage>
</organism>
<dbReference type="Pfam" id="PF09058">
    <property type="entry name" value="L27_1"/>
    <property type="match status" value="1"/>
</dbReference>
<dbReference type="InterPro" id="IPR004172">
    <property type="entry name" value="L27_dom"/>
</dbReference>
<dbReference type="InterPro" id="IPR050614">
    <property type="entry name" value="Synaptic_Scaffolding_LAP-MAGUK"/>
</dbReference>
<dbReference type="Gene3D" id="1.10.287.470">
    <property type="entry name" value="Helix hairpin bin"/>
    <property type="match status" value="1"/>
</dbReference>
<dbReference type="GO" id="GO:0097120">
    <property type="term" value="P:receptor localization to synapse"/>
    <property type="evidence" value="ECO:0007669"/>
    <property type="project" value="TreeGrafter"/>
</dbReference>
<dbReference type="AlphaFoldDB" id="A0A1I7SDE2"/>
<keyword evidence="7" id="KW-1185">Reference proteome</keyword>
<dbReference type="SUPFAM" id="SSF101288">
    <property type="entry name" value="L27 domain"/>
    <property type="match status" value="1"/>
</dbReference>
<gene>
    <name evidence="5" type="ORF">BXYJ_LOCUS14793</name>
</gene>
<dbReference type="SMR" id="A0A1I7SDE2"/>
<evidence type="ECO:0000313" key="5">
    <source>
        <dbReference type="EMBL" id="CAD5234702.1"/>
    </source>
</evidence>
<dbReference type="SUPFAM" id="SSF50156">
    <property type="entry name" value="PDZ domain-like"/>
    <property type="match status" value="2"/>
</dbReference>
<reference evidence="8" key="1">
    <citation type="submission" date="2016-11" db="UniProtKB">
        <authorList>
            <consortium name="WormBaseParasite"/>
        </authorList>
    </citation>
    <scope>IDENTIFICATION</scope>
</reference>
<dbReference type="EMBL" id="CAJFDI010000006">
    <property type="protein sequence ID" value="CAD5234702.1"/>
    <property type="molecule type" value="Genomic_DNA"/>
</dbReference>
<keyword evidence="2" id="KW-0472">Membrane</keyword>
<dbReference type="Proteomes" id="UP000095284">
    <property type="component" value="Unplaced"/>
</dbReference>
<dbReference type="InterPro" id="IPR036892">
    <property type="entry name" value="L27_dom_sf"/>
</dbReference>
<dbReference type="InterPro" id="IPR015143">
    <property type="entry name" value="L27_1"/>
</dbReference>
<dbReference type="EMBL" id="CAJFCV020000006">
    <property type="protein sequence ID" value="CAG9130631.1"/>
    <property type="molecule type" value="Genomic_DNA"/>
</dbReference>
<dbReference type="GO" id="GO:0019901">
    <property type="term" value="F:protein kinase binding"/>
    <property type="evidence" value="ECO:0007669"/>
    <property type="project" value="TreeGrafter"/>
</dbReference>
<dbReference type="OrthoDB" id="5824092at2759"/>
<dbReference type="GO" id="GO:0043113">
    <property type="term" value="P:receptor clustering"/>
    <property type="evidence" value="ECO:0007669"/>
    <property type="project" value="TreeGrafter"/>
</dbReference>
<dbReference type="Proteomes" id="UP000582659">
    <property type="component" value="Unassembled WGS sequence"/>
</dbReference>
<evidence type="ECO:0000256" key="1">
    <source>
        <dbReference type="ARBA" id="ARBA00004370"/>
    </source>
</evidence>
<dbReference type="GO" id="GO:0045197">
    <property type="term" value="P:establishment or maintenance of epithelial cell apical/basal polarity"/>
    <property type="evidence" value="ECO:0007669"/>
    <property type="project" value="TreeGrafter"/>
</dbReference>
<dbReference type="PANTHER" id="PTHR23119:SF51">
    <property type="entry name" value="DISKS LARGE 1 TUMOR SUPPRESSOR PROTEIN"/>
    <property type="match status" value="1"/>
</dbReference>
<dbReference type="Pfam" id="PF00595">
    <property type="entry name" value="PDZ"/>
    <property type="match status" value="2"/>
</dbReference>
<dbReference type="PROSITE" id="PS51022">
    <property type="entry name" value="L27"/>
    <property type="match status" value="1"/>
</dbReference>
<sequence>MTRDVHRALELLEEYHADLIRSSDIELKYNIERVVNSFKTGLFNALCDIQEFYDNILLNPNISFIQKTAEAQKFADRWDGTNAPFSHTALPHTYSRPSSAFSGVRFGTTEPIGTGNILNYSAAKEPQYEDYDIFEVVIDASQAGLGFSISGGSDRPPVPDYHIRVTEIKEKGAVWADGRVRIGDVILKVNGIDVSHVPHEAAVAALNNSGQFVKLLVKRERLSRSLSQSNLSRPPVPQTYDLKPVHRSRSLHQIPQPTVTGRPLSRQSFGAPVSYQQPPIQDAPRRVVLRKGTHGLGFNIVGGESGEPVYISLVQPGGVADLSGNVKRGDVLLRVNDIDLRGATHTQAAAALTSIPPHSNVELTLQYRPLESSTFFDKLQRQSQLNLNQFGR</sequence>
<evidence type="ECO:0000259" key="3">
    <source>
        <dbReference type="PROSITE" id="PS50106"/>
    </source>
</evidence>
<dbReference type="PANTHER" id="PTHR23119">
    <property type="entry name" value="DISCS LARGE"/>
    <property type="match status" value="1"/>
</dbReference>
<comment type="subcellular location">
    <subcellularLocation>
        <location evidence="1">Membrane</location>
    </subcellularLocation>
</comment>
<feature type="domain" description="PDZ" evidence="3">
    <location>
        <begin position="135"/>
        <end position="221"/>
    </location>
</feature>
<dbReference type="Proteomes" id="UP000659654">
    <property type="component" value="Unassembled WGS sequence"/>
</dbReference>
<evidence type="ECO:0000313" key="8">
    <source>
        <dbReference type="WBParaSite" id="BXY_1104700.1"/>
    </source>
</evidence>
<proteinExistence type="predicted"/>
<feature type="domain" description="PDZ" evidence="3">
    <location>
        <begin position="286"/>
        <end position="367"/>
    </location>
</feature>
<dbReference type="PROSITE" id="PS50106">
    <property type="entry name" value="PDZ"/>
    <property type="match status" value="2"/>
</dbReference>
<dbReference type="SMART" id="SM00228">
    <property type="entry name" value="PDZ"/>
    <property type="match status" value="2"/>
</dbReference>
<name>A0A1I7SDE2_BURXY</name>
<evidence type="ECO:0000313" key="6">
    <source>
        <dbReference type="Proteomes" id="UP000095284"/>
    </source>
</evidence>
<protein>
    <submittedName>
        <fullName evidence="5">(pine wood nematode) hypothetical protein</fullName>
    </submittedName>
</protein>
<dbReference type="GO" id="GO:0030054">
    <property type="term" value="C:cell junction"/>
    <property type="evidence" value="ECO:0007669"/>
    <property type="project" value="TreeGrafter"/>
</dbReference>
<feature type="domain" description="L27" evidence="4">
    <location>
        <begin position="1"/>
        <end position="61"/>
    </location>
</feature>
<accession>A0A1I7SDE2</accession>
<evidence type="ECO:0000256" key="2">
    <source>
        <dbReference type="ARBA" id="ARBA00023136"/>
    </source>
</evidence>
<evidence type="ECO:0000259" key="4">
    <source>
        <dbReference type="PROSITE" id="PS51022"/>
    </source>
</evidence>
<dbReference type="InterPro" id="IPR036034">
    <property type="entry name" value="PDZ_sf"/>
</dbReference>